<protein>
    <submittedName>
        <fullName evidence="2">Uncharacterized protein</fullName>
    </submittedName>
</protein>
<gene>
    <name evidence="2" type="ORF">H6G72_11690</name>
</gene>
<name>A0ABR8ECK0_9CYAN</name>
<keyword evidence="1" id="KW-1133">Transmembrane helix</keyword>
<evidence type="ECO:0000313" key="2">
    <source>
        <dbReference type="EMBL" id="MBD2544488.1"/>
    </source>
</evidence>
<feature type="transmembrane region" description="Helical" evidence="1">
    <location>
        <begin position="12"/>
        <end position="38"/>
    </location>
</feature>
<keyword evidence="1" id="KW-0472">Membrane</keyword>
<sequence length="65" mass="7168">MHFSFPTVNPWIPAFAGMTAFLLMGSVVHLFLPVNLLAKVVAKRLQLKPINNALVYGIALVISYI</sequence>
<organism evidence="2 3">
    <name type="scientific">Planktothricoides raciborskii FACHB-1370</name>
    <dbReference type="NCBI Taxonomy" id="2949576"/>
    <lineage>
        <taxon>Bacteria</taxon>
        <taxon>Bacillati</taxon>
        <taxon>Cyanobacteriota</taxon>
        <taxon>Cyanophyceae</taxon>
        <taxon>Oscillatoriophycideae</taxon>
        <taxon>Oscillatoriales</taxon>
        <taxon>Oscillatoriaceae</taxon>
        <taxon>Planktothricoides</taxon>
    </lineage>
</organism>
<keyword evidence="1" id="KW-0812">Transmembrane</keyword>
<evidence type="ECO:0000313" key="3">
    <source>
        <dbReference type="Proteomes" id="UP000641954"/>
    </source>
</evidence>
<evidence type="ECO:0000256" key="1">
    <source>
        <dbReference type="SAM" id="Phobius"/>
    </source>
</evidence>
<dbReference type="RefSeq" id="WP_156331505.1">
    <property type="nucleotide sequence ID" value="NZ_JACJSK010000013.1"/>
</dbReference>
<dbReference type="Proteomes" id="UP000641954">
    <property type="component" value="Unassembled WGS sequence"/>
</dbReference>
<accession>A0ABR8ECK0</accession>
<dbReference type="EMBL" id="JACJSK010000013">
    <property type="protein sequence ID" value="MBD2544488.1"/>
    <property type="molecule type" value="Genomic_DNA"/>
</dbReference>
<proteinExistence type="predicted"/>
<comment type="caution">
    <text evidence="2">The sequence shown here is derived from an EMBL/GenBank/DDBJ whole genome shotgun (WGS) entry which is preliminary data.</text>
</comment>
<reference evidence="2 3" key="1">
    <citation type="journal article" date="2020" name="ISME J.">
        <title>Comparative genomics reveals insights into cyanobacterial evolution and habitat adaptation.</title>
        <authorList>
            <person name="Chen M.Y."/>
            <person name="Teng W.K."/>
            <person name="Zhao L."/>
            <person name="Hu C.X."/>
            <person name="Zhou Y.K."/>
            <person name="Han B.P."/>
            <person name="Song L.R."/>
            <person name="Shu W.S."/>
        </authorList>
    </citation>
    <scope>NUCLEOTIDE SEQUENCE [LARGE SCALE GENOMIC DNA]</scope>
    <source>
        <strain evidence="2 3">FACHB-1370</strain>
    </source>
</reference>
<keyword evidence="3" id="KW-1185">Reference proteome</keyword>